<feature type="binding site" evidence="7">
    <location>
        <begin position="30"/>
        <end position="33"/>
    </location>
    <ligand>
        <name>ATP</name>
        <dbReference type="ChEBI" id="CHEBI:30616"/>
    </ligand>
</feature>
<dbReference type="InterPro" id="IPR027413">
    <property type="entry name" value="GROEL-like_equatorial_sf"/>
</dbReference>
<dbReference type="EC" id="5.6.1.7" evidence="7"/>
<dbReference type="NCBIfam" id="NF009488">
    <property type="entry name" value="PRK12850.1"/>
    <property type="match status" value="1"/>
</dbReference>
<evidence type="ECO:0000313" key="11">
    <source>
        <dbReference type="Proteomes" id="UP000276984"/>
    </source>
</evidence>
<comment type="function">
    <text evidence="7 9">Together with its co-chaperonin GroES, plays an essential role in assisting protein folding. The GroEL-GroES system forms a nano-cage that allows encapsulation of the non-native substrate proteins and provides a physical environment optimized to promote and accelerate protein folding.</text>
</comment>
<dbReference type="GO" id="GO:0005524">
    <property type="term" value="F:ATP binding"/>
    <property type="evidence" value="ECO:0007669"/>
    <property type="project" value="UniProtKB-UniRule"/>
</dbReference>
<dbReference type="InterPro" id="IPR027409">
    <property type="entry name" value="GroEL-like_apical_dom_sf"/>
</dbReference>
<organism evidence="10 11">
    <name type="scientific">Brevundimonas naejangsanensis</name>
    <dbReference type="NCBI Taxonomy" id="588932"/>
    <lineage>
        <taxon>Bacteria</taxon>
        <taxon>Pseudomonadati</taxon>
        <taxon>Pseudomonadota</taxon>
        <taxon>Alphaproteobacteria</taxon>
        <taxon>Caulobacterales</taxon>
        <taxon>Caulobacteraceae</taxon>
        <taxon>Brevundimonas</taxon>
    </lineage>
</organism>
<dbReference type="SUPFAM" id="SSF54849">
    <property type="entry name" value="GroEL-intermediate domain like"/>
    <property type="match status" value="1"/>
</dbReference>
<comment type="caution">
    <text evidence="7">Lacks conserved residue(s) required for the propagation of feature annotation.</text>
</comment>
<dbReference type="FunFam" id="1.10.560.10:FF:000001">
    <property type="entry name" value="60 kDa chaperonin"/>
    <property type="match status" value="1"/>
</dbReference>
<dbReference type="PROSITE" id="PS00296">
    <property type="entry name" value="CHAPERONINS_CPN60"/>
    <property type="match status" value="1"/>
</dbReference>
<dbReference type="Gene3D" id="3.30.260.10">
    <property type="entry name" value="TCP-1-like chaperonin intermediate domain"/>
    <property type="match status" value="1"/>
</dbReference>
<reference evidence="10 11" key="1">
    <citation type="submission" date="2018-10" db="EMBL/GenBank/DDBJ databases">
        <title>Complete genome sequence of Brevundimonas naejangsanensis BRV3.</title>
        <authorList>
            <person name="Berrios L."/>
            <person name="Ely B."/>
        </authorList>
    </citation>
    <scope>NUCLEOTIDE SEQUENCE [LARGE SCALE GENOMIC DNA]</scope>
    <source>
        <strain evidence="10 11">BRV3</strain>
    </source>
</reference>
<accession>A0A494RE28</accession>
<evidence type="ECO:0000256" key="8">
    <source>
        <dbReference type="RuleBase" id="RU000418"/>
    </source>
</evidence>
<dbReference type="PRINTS" id="PR00298">
    <property type="entry name" value="CHAPERONIN60"/>
</dbReference>
<comment type="subcellular location">
    <subcellularLocation>
        <location evidence="7">Cytoplasm</location>
    </subcellularLocation>
</comment>
<keyword evidence="11" id="KW-1185">Reference proteome</keyword>
<dbReference type="GO" id="GO:0005737">
    <property type="term" value="C:cytoplasm"/>
    <property type="evidence" value="ECO:0007669"/>
    <property type="project" value="UniProtKB-SubCell"/>
</dbReference>
<feature type="binding site" evidence="7">
    <location>
        <position position="51"/>
    </location>
    <ligand>
        <name>ATP</name>
        <dbReference type="ChEBI" id="CHEBI:30616"/>
    </ligand>
</feature>
<dbReference type="EMBL" id="CP032707">
    <property type="protein sequence ID" value="AYG94585.1"/>
    <property type="molecule type" value="Genomic_DNA"/>
</dbReference>
<dbReference type="Gene3D" id="1.10.560.10">
    <property type="entry name" value="GroEL-like equatorial domain"/>
    <property type="match status" value="1"/>
</dbReference>
<evidence type="ECO:0000256" key="4">
    <source>
        <dbReference type="ARBA" id="ARBA00022840"/>
    </source>
</evidence>
<dbReference type="AlphaFoldDB" id="A0A494RE28"/>
<dbReference type="GO" id="GO:0016853">
    <property type="term" value="F:isomerase activity"/>
    <property type="evidence" value="ECO:0007669"/>
    <property type="project" value="UniProtKB-KW"/>
</dbReference>
<dbReference type="GO" id="GO:0140662">
    <property type="term" value="F:ATP-dependent protein folding chaperone"/>
    <property type="evidence" value="ECO:0007669"/>
    <property type="project" value="InterPro"/>
</dbReference>
<dbReference type="InterPro" id="IPR001844">
    <property type="entry name" value="Cpn60/GroEL"/>
</dbReference>
<dbReference type="InterPro" id="IPR027410">
    <property type="entry name" value="TCP-1-like_intermed_sf"/>
</dbReference>
<dbReference type="PANTHER" id="PTHR45633">
    <property type="entry name" value="60 KDA HEAT SHOCK PROTEIN, MITOCHONDRIAL"/>
    <property type="match status" value="1"/>
</dbReference>
<sequence length="547" mass="57250">MAAKIVKFNTDARDKMLKGVNVLADAVKVTLGPKGRNVVIQKSFGAPRSTKDGVSVAKEIELEDAFENMGAQMIREVASKANDKAGDGTTTATVLAQAIVQEGLKAVAAGMNPMDLKRGIDKAVDAVLEEVKSISKPVSNNSEIAQVGTISANGDAEIGGLIAEAMAKVGNEGVITVEEAKTAETTVDIVEGMQFDRGYLSPYFITNPDKMEAVLEEPLILLHEKKLTSLQPMLPVLEAVVQSGRPLLIIAEDIEGEALATLVVNKLRGGLRVAAVKAPGFGDRRKAMLEDIAILTGGQVISEDLGIKLETVTLDMLGKAKKVQITKDDTTIVEGAGEKDGIEARVGQIKRQIEDTTSDYDREKLQERLAKLAGGVAVLRVGGSTEVEVKEKKDRVDDALNATRAAADEGIVPGGGVALLKASKVLADLKVDNADQTAGVNIVRRALQAPIRQISENSGVEGSIVVGKVLESDKANFGFNAQTEEYGDLVEMGVIDPAKVVRSALASAGSVAGIMITTEAAIADAPKKASAGAPDMGGMGGMGGMDF</sequence>
<comment type="subunit">
    <text evidence="7 9">Forms a cylinder of 14 subunits composed of two heptameric rings stacked back-to-back. Interacts with the co-chaperonin GroES.</text>
</comment>
<dbReference type="GO" id="GO:0042026">
    <property type="term" value="P:protein refolding"/>
    <property type="evidence" value="ECO:0007669"/>
    <property type="project" value="UniProtKB-UniRule"/>
</dbReference>
<dbReference type="SUPFAM" id="SSF52029">
    <property type="entry name" value="GroEL apical domain-like"/>
    <property type="match status" value="1"/>
</dbReference>
<dbReference type="FunFam" id="3.50.7.10:FF:000001">
    <property type="entry name" value="60 kDa chaperonin"/>
    <property type="match status" value="1"/>
</dbReference>
<dbReference type="CDD" id="cd03344">
    <property type="entry name" value="GroEL"/>
    <property type="match status" value="1"/>
</dbReference>
<proteinExistence type="inferred from homology"/>
<dbReference type="Gene3D" id="3.50.7.10">
    <property type="entry name" value="GroEL"/>
    <property type="match status" value="1"/>
</dbReference>
<dbReference type="SUPFAM" id="SSF48592">
    <property type="entry name" value="GroEL equatorial domain-like"/>
    <property type="match status" value="1"/>
</dbReference>
<dbReference type="Proteomes" id="UP000276984">
    <property type="component" value="Chromosome"/>
</dbReference>
<dbReference type="OrthoDB" id="9766614at2"/>
<dbReference type="HAMAP" id="MF_00600">
    <property type="entry name" value="CH60"/>
    <property type="match status" value="1"/>
</dbReference>
<dbReference type="NCBIfam" id="NF000592">
    <property type="entry name" value="PRK00013.1"/>
    <property type="match status" value="1"/>
</dbReference>
<dbReference type="NCBIfam" id="NF009487">
    <property type="entry name" value="PRK12849.1"/>
    <property type="match status" value="1"/>
</dbReference>
<comment type="similarity">
    <text evidence="1 7 8">Belongs to the chaperonin (HSP60) family.</text>
</comment>
<dbReference type="GO" id="GO:0051082">
    <property type="term" value="F:unfolded protein binding"/>
    <property type="evidence" value="ECO:0007669"/>
    <property type="project" value="UniProtKB-UniRule"/>
</dbReference>
<dbReference type="NCBIfam" id="TIGR02348">
    <property type="entry name" value="GroEL"/>
    <property type="match status" value="1"/>
</dbReference>
<evidence type="ECO:0000313" key="10">
    <source>
        <dbReference type="EMBL" id="AYG94585.1"/>
    </source>
</evidence>
<keyword evidence="5 7" id="KW-0143">Chaperone</keyword>
<gene>
    <name evidence="7 10" type="primary">groL</name>
    <name evidence="7" type="synonym">groEL</name>
    <name evidence="10" type="ORF">D8I30_04855</name>
</gene>
<feature type="binding site" evidence="7">
    <location>
        <position position="496"/>
    </location>
    <ligand>
        <name>ATP</name>
        <dbReference type="ChEBI" id="CHEBI:30616"/>
    </ligand>
</feature>
<evidence type="ECO:0000256" key="6">
    <source>
        <dbReference type="ARBA" id="ARBA00023235"/>
    </source>
</evidence>
<protein>
    <recommendedName>
        <fullName evidence="7">Chaperonin GroEL</fullName>
        <ecNumber evidence="7">5.6.1.7</ecNumber>
    </recommendedName>
    <alternativeName>
        <fullName evidence="7">60 kDa chaperonin</fullName>
    </alternativeName>
    <alternativeName>
        <fullName evidence="7">Chaperonin-60</fullName>
        <shortName evidence="7">Cpn60</shortName>
    </alternativeName>
</protein>
<keyword evidence="4 7" id="KW-0067">ATP-binding</keyword>
<dbReference type="InterPro" id="IPR002423">
    <property type="entry name" value="Cpn60/GroEL/TCP-1"/>
</dbReference>
<keyword evidence="3 7" id="KW-0547">Nucleotide-binding</keyword>
<feature type="binding site" evidence="7">
    <location>
        <position position="415"/>
    </location>
    <ligand>
        <name>ATP</name>
        <dbReference type="ChEBI" id="CHEBI:30616"/>
    </ligand>
</feature>
<evidence type="ECO:0000256" key="3">
    <source>
        <dbReference type="ARBA" id="ARBA00022741"/>
    </source>
</evidence>
<dbReference type="Pfam" id="PF00118">
    <property type="entry name" value="Cpn60_TCP1"/>
    <property type="match status" value="1"/>
</dbReference>
<dbReference type="NCBIfam" id="NF009489">
    <property type="entry name" value="PRK12851.1"/>
    <property type="match status" value="1"/>
</dbReference>
<evidence type="ECO:0000256" key="9">
    <source>
        <dbReference type="RuleBase" id="RU000419"/>
    </source>
</evidence>
<evidence type="ECO:0000256" key="5">
    <source>
        <dbReference type="ARBA" id="ARBA00023186"/>
    </source>
</evidence>
<evidence type="ECO:0000256" key="7">
    <source>
        <dbReference type="HAMAP-Rule" id="MF_00600"/>
    </source>
</evidence>
<dbReference type="InterPro" id="IPR018370">
    <property type="entry name" value="Chaperonin_Cpn60_CS"/>
</dbReference>
<evidence type="ECO:0000256" key="2">
    <source>
        <dbReference type="ARBA" id="ARBA00022490"/>
    </source>
</evidence>
<dbReference type="RefSeq" id="WP_121481737.1">
    <property type="nucleotide sequence ID" value="NZ_CP032707.1"/>
</dbReference>
<feature type="binding site" evidence="7">
    <location>
        <begin position="87"/>
        <end position="91"/>
    </location>
    <ligand>
        <name>ATP</name>
        <dbReference type="ChEBI" id="CHEBI:30616"/>
    </ligand>
</feature>
<evidence type="ECO:0000256" key="1">
    <source>
        <dbReference type="ARBA" id="ARBA00006607"/>
    </source>
</evidence>
<keyword evidence="2 7" id="KW-0963">Cytoplasm</keyword>
<keyword evidence="6 7" id="KW-0413">Isomerase</keyword>
<name>A0A494RE28_9CAUL</name>